<evidence type="ECO:0000256" key="1">
    <source>
        <dbReference type="SAM" id="MobiDB-lite"/>
    </source>
</evidence>
<evidence type="ECO:0000313" key="2">
    <source>
        <dbReference type="EMBL" id="KAK1318034.1"/>
    </source>
</evidence>
<organism evidence="2 3">
    <name type="scientific">Acorus calamus</name>
    <name type="common">Sweet flag</name>
    <dbReference type="NCBI Taxonomy" id="4465"/>
    <lineage>
        <taxon>Eukaryota</taxon>
        <taxon>Viridiplantae</taxon>
        <taxon>Streptophyta</taxon>
        <taxon>Embryophyta</taxon>
        <taxon>Tracheophyta</taxon>
        <taxon>Spermatophyta</taxon>
        <taxon>Magnoliopsida</taxon>
        <taxon>Liliopsida</taxon>
        <taxon>Acoraceae</taxon>
        <taxon>Acorus</taxon>
    </lineage>
</organism>
<feature type="region of interest" description="Disordered" evidence="1">
    <location>
        <begin position="87"/>
        <end position="121"/>
    </location>
</feature>
<accession>A0AAV9EXF6</accession>
<dbReference type="AlphaFoldDB" id="A0AAV9EXF6"/>
<name>A0AAV9EXF6_ACOCL</name>
<sequence>MEVACHLEEDYLSSVSVDVNRFYRMRRNKWRAMLIWPLITMRTTEEWFLRVGAIVDLQLLLRDSPELHWWQERPRLLEILPTPLRRRRRQGEEGKKGVVESDGQGEDGEERRSLGRGRCRR</sequence>
<dbReference type="EMBL" id="JAUJYO010000004">
    <property type="protein sequence ID" value="KAK1318034.1"/>
    <property type="molecule type" value="Genomic_DNA"/>
</dbReference>
<reference evidence="2" key="1">
    <citation type="journal article" date="2023" name="Nat. Commun.">
        <title>Diploid and tetraploid genomes of Acorus and the evolution of monocots.</title>
        <authorList>
            <person name="Ma L."/>
            <person name="Liu K.W."/>
            <person name="Li Z."/>
            <person name="Hsiao Y.Y."/>
            <person name="Qi Y."/>
            <person name="Fu T."/>
            <person name="Tang G.D."/>
            <person name="Zhang D."/>
            <person name="Sun W.H."/>
            <person name="Liu D.K."/>
            <person name="Li Y."/>
            <person name="Chen G.Z."/>
            <person name="Liu X.D."/>
            <person name="Liao X.Y."/>
            <person name="Jiang Y.T."/>
            <person name="Yu X."/>
            <person name="Hao Y."/>
            <person name="Huang J."/>
            <person name="Zhao X.W."/>
            <person name="Ke S."/>
            <person name="Chen Y.Y."/>
            <person name="Wu W.L."/>
            <person name="Hsu J.L."/>
            <person name="Lin Y.F."/>
            <person name="Huang M.D."/>
            <person name="Li C.Y."/>
            <person name="Huang L."/>
            <person name="Wang Z.W."/>
            <person name="Zhao X."/>
            <person name="Zhong W.Y."/>
            <person name="Peng D.H."/>
            <person name="Ahmad S."/>
            <person name="Lan S."/>
            <person name="Zhang J.S."/>
            <person name="Tsai W.C."/>
            <person name="Van de Peer Y."/>
            <person name="Liu Z.J."/>
        </authorList>
    </citation>
    <scope>NUCLEOTIDE SEQUENCE</scope>
    <source>
        <strain evidence="2">CP</strain>
    </source>
</reference>
<proteinExistence type="predicted"/>
<comment type="caution">
    <text evidence="2">The sequence shown here is derived from an EMBL/GenBank/DDBJ whole genome shotgun (WGS) entry which is preliminary data.</text>
</comment>
<reference evidence="2" key="2">
    <citation type="submission" date="2023-06" db="EMBL/GenBank/DDBJ databases">
        <authorList>
            <person name="Ma L."/>
            <person name="Liu K.-W."/>
            <person name="Li Z."/>
            <person name="Hsiao Y.-Y."/>
            <person name="Qi Y."/>
            <person name="Fu T."/>
            <person name="Tang G."/>
            <person name="Zhang D."/>
            <person name="Sun W.-H."/>
            <person name="Liu D.-K."/>
            <person name="Li Y."/>
            <person name="Chen G.-Z."/>
            <person name="Liu X.-D."/>
            <person name="Liao X.-Y."/>
            <person name="Jiang Y.-T."/>
            <person name="Yu X."/>
            <person name="Hao Y."/>
            <person name="Huang J."/>
            <person name="Zhao X.-W."/>
            <person name="Ke S."/>
            <person name="Chen Y.-Y."/>
            <person name="Wu W.-L."/>
            <person name="Hsu J.-L."/>
            <person name="Lin Y.-F."/>
            <person name="Huang M.-D."/>
            <person name="Li C.-Y."/>
            <person name="Huang L."/>
            <person name="Wang Z.-W."/>
            <person name="Zhao X."/>
            <person name="Zhong W.-Y."/>
            <person name="Peng D.-H."/>
            <person name="Ahmad S."/>
            <person name="Lan S."/>
            <person name="Zhang J.-S."/>
            <person name="Tsai W.-C."/>
            <person name="Van De Peer Y."/>
            <person name="Liu Z.-J."/>
        </authorList>
    </citation>
    <scope>NUCLEOTIDE SEQUENCE</scope>
    <source>
        <strain evidence="2">CP</strain>
        <tissue evidence="2">Leaves</tissue>
    </source>
</reference>
<gene>
    <name evidence="2" type="ORF">QJS10_CPB04g00982</name>
</gene>
<keyword evidence="3" id="KW-1185">Reference proteome</keyword>
<evidence type="ECO:0000313" key="3">
    <source>
        <dbReference type="Proteomes" id="UP001180020"/>
    </source>
</evidence>
<protein>
    <submittedName>
        <fullName evidence="2">Uncharacterized protein</fullName>
    </submittedName>
</protein>
<dbReference type="Proteomes" id="UP001180020">
    <property type="component" value="Unassembled WGS sequence"/>
</dbReference>
<feature type="compositionally biased region" description="Basic and acidic residues" evidence="1">
    <location>
        <begin position="90"/>
        <end position="99"/>
    </location>
</feature>